<evidence type="ECO:0000259" key="1">
    <source>
        <dbReference type="Pfam" id="PF00561"/>
    </source>
</evidence>
<accession>A0A6M2BLD6</accession>
<dbReference type="Proteomes" id="UP000472676">
    <property type="component" value="Unassembled WGS sequence"/>
</dbReference>
<dbReference type="RefSeq" id="WP_166250590.1">
    <property type="nucleotide sequence ID" value="NZ_JAAMOW010000001.1"/>
</dbReference>
<dbReference type="InterPro" id="IPR050471">
    <property type="entry name" value="AB_hydrolase"/>
</dbReference>
<dbReference type="Gene3D" id="3.40.50.1820">
    <property type="entry name" value="alpha/beta hydrolase"/>
    <property type="match status" value="1"/>
</dbReference>
<dbReference type="Pfam" id="PF00561">
    <property type="entry name" value="Abhydrolase_1"/>
    <property type="match status" value="1"/>
</dbReference>
<organism evidence="2 3">
    <name type="scientific">Solimonas terrae</name>
    <dbReference type="NCBI Taxonomy" id="1396819"/>
    <lineage>
        <taxon>Bacteria</taxon>
        <taxon>Pseudomonadati</taxon>
        <taxon>Pseudomonadota</taxon>
        <taxon>Gammaproteobacteria</taxon>
        <taxon>Nevskiales</taxon>
        <taxon>Nevskiaceae</taxon>
        <taxon>Solimonas</taxon>
    </lineage>
</organism>
<proteinExistence type="predicted"/>
<dbReference type="PANTHER" id="PTHR43433">
    <property type="entry name" value="HYDROLASE, ALPHA/BETA FOLD FAMILY PROTEIN"/>
    <property type="match status" value="1"/>
</dbReference>
<dbReference type="AlphaFoldDB" id="A0A6M2BLD6"/>
<sequence length="265" mass="28692">MPMLTNDGVRLHWEARGAGSPLLLIMGHRYSARMWYPALDALAASHRVISFDNRGTGDSGYSLRVTIPQMARDALAVMDAAGVESAHVYGVSMGGGIAQELAVQQPTRVRSLILGCTALWSFEKLRMPKSVQLLYYLPPPLLRAVMAQRRGGDLVYGRAARPAAIERDQRMIDADPHAMLGLAAQAGAMIRHVADRERIAGLTMPALVLHGDEDPVVAHEHGVELATTLPNARLVTLEGAGHNYYVAAAETANREVLAFLERADA</sequence>
<reference evidence="2 3" key="1">
    <citation type="journal article" date="2014" name="Int. J. Syst. Evol. Microbiol.">
        <title>Solimonas terrae sp. nov., isolated from soil.</title>
        <authorList>
            <person name="Kim S.J."/>
            <person name="Moon J.Y."/>
            <person name="Weon H.Y."/>
            <person name="Ahn J.H."/>
            <person name="Chen W.M."/>
            <person name="Kwon S.W."/>
        </authorList>
    </citation>
    <scope>NUCLEOTIDE SEQUENCE [LARGE SCALE GENOMIC DNA]</scope>
    <source>
        <strain evidence="2 3">KIS83-12</strain>
    </source>
</reference>
<keyword evidence="2" id="KW-0378">Hydrolase</keyword>
<gene>
    <name evidence="2" type="ORF">G7Y85_00130</name>
</gene>
<dbReference type="PANTHER" id="PTHR43433:SF5">
    <property type="entry name" value="AB HYDROLASE-1 DOMAIN-CONTAINING PROTEIN"/>
    <property type="match status" value="1"/>
</dbReference>
<dbReference type="InterPro" id="IPR029058">
    <property type="entry name" value="AB_hydrolase_fold"/>
</dbReference>
<name>A0A6M2BLD6_9GAMM</name>
<dbReference type="SUPFAM" id="SSF53474">
    <property type="entry name" value="alpha/beta-Hydrolases"/>
    <property type="match status" value="1"/>
</dbReference>
<dbReference type="EMBL" id="JAAMOW010000001">
    <property type="protein sequence ID" value="NGY03160.1"/>
    <property type="molecule type" value="Genomic_DNA"/>
</dbReference>
<dbReference type="PRINTS" id="PR00111">
    <property type="entry name" value="ABHYDROLASE"/>
</dbReference>
<feature type="domain" description="AB hydrolase-1" evidence="1">
    <location>
        <begin position="22"/>
        <end position="243"/>
    </location>
</feature>
<evidence type="ECO:0000313" key="2">
    <source>
        <dbReference type="EMBL" id="NGY03160.1"/>
    </source>
</evidence>
<dbReference type="GO" id="GO:0016787">
    <property type="term" value="F:hydrolase activity"/>
    <property type="evidence" value="ECO:0007669"/>
    <property type="project" value="UniProtKB-KW"/>
</dbReference>
<evidence type="ECO:0000313" key="3">
    <source>
        <dbReference type="Proteomes" id="UP000472676"/>
    </source>
</evidence>
<comment type="caution">
    <text evidence="2">The sequence shown here is derived from an EMBL/GenBank/DDBJ whole genome shotgun (WGS) entry which is preliminary data.</text>
</comment>
<dbReference type="InterPro" id="IPR000073">
    <property type="entry name" value="AB_hydrolase_1"/>
</dbReference>
<protein>
    <submittedName>
        <fullName evidence="2">Alpha/beta fold hydrolase</fullName>
    </submittedName>
</protein>
<keyword evidence="3" id="KW-1185">Reference proteome</keyword>